<reference evidence="5" key="1">
    <citation type="journal article" date="2015" name="Nature">
        <title>Complex archaea that bridge the gap between prokaryotes and eukaryotes.</title>
        <authorList>
            <person name="Spang A."/>
            <person name="Saw J.H."/>
            <person name="Jorgensen S.L."/>
            <person name="Zaremba-Niedzwiedzka K."/>
            <person name="Martijn J."/>
            <person name="Lind A.E."/>
            <person name="van Eijk R."/>
            <person name="Schleper C."/>
            <person name="Guy L."/>
            <person name="Ettema T.J."/>
        </authorList>
    </citation>
    <scope>NUCLEOTIDE SEQUENCE</scope>
</reference>
<accession>A0A0F9HHG2</accession>
<evidence type="ECO:0000313" key="5">
    <source>
        <dbReference type="EMBL" id="KKM14861.1"/>
    </source>
</evidence>
<comment type="caution">
    <text evidence="5">The sequence shown here is derived from an EMBL/GenBank/DDBJ whole genome shotgun (WGS) entry which is preliminary data.</text>
</comment>
<dbReference type="GO" id="GO:0008170">
    <property type="term" value="F:N-methyltransferase activity"/>
    <property type="evidence" value="ECO:0007669"/>
    <property type="project" value="InterPro"/>
</dbReference>
<dbReference type="GO" id="GO:0003677">
    <property type="term" value="F:DNA binding"/>
    <property type="evidence" value="ECO:0007669"/>
    <property type="project" value="InterPro"/>
</dbReference>
<keyword evidence="3" id="KW-0949">S-adenosyl-L-methionine</keyword>
<dbReference type="Pfam" id="PF01555">
    <property type="entry name" value="N6_N4_Mtase"/>
    <property type="match status" value="1"/>
</dbReference>
<dbReference type="InterPro" id="IPR029063">
    <property type="entry name" value="SAM-dependent_MTases_sf"/>
</dbReference>
<dbReference type="EMBL" id="LAZR01015049">
    <property type="protein sequence ID" value="KKM14861.1"/>
    <property type="molecule type" value="Genomic_DNA"/>
</dbReference>
<feature type="domain" description="DNA methylase N-4/N-6" evidence="4">
    <location>
        <begin position="36"/>
        <end position="93"/>
    </location>
</feature>
<dbReference type="SUPFAM" id="SSF53335">
    <property type="entry name" value="S-adenosyl-L-methionine-dependent methyltransferases"/>
    <property type="match status" value="2"/>
</dbReference>
<keyword evidence="1" id="KW-0489">Methyltransferase</keyword>
<evidence type="ECO:0000256" key="3">
    <source>
        <dbReference type="ARBA" id="ARBA00022691"/>
    </source>
</evidence>
<dbReference type="GO" id="GO:0032259">
    <property type="term" value="P:methylation"/>
    <property type="evidence" value="ECO:0007669"/>
    <property type="project" value="UniProtKB-KW"/>
</dbReference>
<proteinExistence type="predicted"/>
<dbReference type="AlphaFoldDB" id="A0A0F9HHG2"/>
<gene>
    <name evidence="5" type="ORF">LCGC14_1701880</name>
</gene>
<evidence type="ECO:0000256" key="2">
    <source>
        <dbReference type="ARBA" id="ARBA00022679"/>
    </source>
</evidence>
<dbReference type="Gene3D" id="3.40.50.150">
    <property type="entry name" value="Vaccinia Virus protein VP39"/>
    <property type="match status" value="2"/>
</dbReference>
<evidence type="ECO:0000256" key="1">
    <source>
        <dbReference type="ARBA" id="ARBA00022603"/>
    </source>
</evidence>
<name>A0A0F9HHG2_9ZZZZ</name>
<dbReference type="InterPro" id="IPR002941">
    <property type="entry name" value="DNA_methylase_N4/N6"/>
</dbReference>
<dbReference type="InterPro" id="IPR002295">
    <property type="entry name" value="N4/N6-MTase_EcoPI_Mod-like"/>
</dbReference>
<dbReference type="PRINTS" id="PR00506">
    <property type="entry name" value="D21N6MTFRASE"/>
</dbReference>
<evidence type="ECO:0000259" key="4">
    <source>
        <dbReference type="Pfam" id="PF01555"/>
    </source>
</evidence>
<keyword evidence="2" id="KW-0808">Transferase</keyword>
<sequence>MGFAEKYDREKLEGMDLIIFPRDVEWRRELFPKGVFEHPAKMNMFLCKELIEHLTKPGDTILDPFAGTGTLLIGVLMGRNVALIEIEPHYLALLRETETIWKEGVQLTVTGEVKGPGRIFIYEGDCKQKLQDIDFLCDAAIFSPPYSTSITRAKPLPSLEKSVKAYTVNPQNMGNFNPFYFQQGMKMVYERMFKRLVPGAPVAVISRDMVKGTREFLSEGMIRYMGKAGFDLDEWHKWKPPGSAQRRIQESRGAQVVKDEDILIFRRKE</sequence>
<protein>
    <recommendedName>
        <fullName evidence="4">DNA methylase N-4/N-6 domain-containing protein</fullName>
    </recommendedName>
</protein>
<organism evidence="5">
    <name type="scientific">marine sediment metagenome</name>
    <dbReference type="NCBI Taxonomy" id="412755"/>
    <lineage>
        <taxon>unclassified sequences</taxon>
        <taxon>metagenomes</taxon>
        <taxon>ecological metagenomes</taxon>
    </lineage>
</organism>